<protein>
    <recommendedName>
        <fullName evidence="5">CBS domain-containing protein</fullName>
    </recommendedName>
</protein>
<dbReference type="SUPFAM" id="SSF54631">
    <property type="entry name" value="CBS-domain pair"/>
    <property type="match status" value="1"/>
</dbReference>
<dbReference type="PANTHER" id="PTHR13780:SF39">
    <property type="entry name" value="CBS DOMAIN-CONTAINING PROTEIN CBSX5-LIKE"/>
    <property type="match status" value="1"/>
</dbReference>
<evidence type="ECO:0008006" key="5">
    <source>
        <dbReference type="Google" id="ProtNLM"/>
    </source>
</evidence>
<accession>A0AAN9JR25</accession>
<dbReference type="AlphaFoldDB" id="A0AAN9JR25"/>
<dbReference type="GO" id="GO:0005634">
    <property type="term" value="C:nucleus"/>
    <property type="evidence" value="ECO:0007669"/>
    <property type="project" value="TreeGrafter"/>
</dbReference>
<evidence type="ECO:0000313" key="4">
    <source>
        <dbReference type="Proteomes" id="UP001359559"/>
    </source>
</evidence>
<dbReference type="GO" id="GO:0005737">
    <property type="term" value="C:cytoplasm"/>
    <property type="evidence" value="ECO:0007669"/>
    <property type="project" value="TreeGrafter"/>
</dbReference>
<dbReference type="InterPro" id="IPR046342">
    <property type="entry name" value="CBS_dom_sf"/>
</dbReference>
<organism evidence="3 4">
    <name type="scientific">Clitoria ternatea</name>
    <name type="common">Butterfly pea</name>
    <dbReference type="NCBI Taxonomy" id="43366"/>
    <lineage>
        <taxon>Eukaryota</taxon>
        <taxon>Viridiplantae</taxon>
        <taxon>Streptophyta</taxon>
        <taxon>Embryophyta</taxon>
        <taxon>Tracheophyta</taxon>
        <taxon>Spermatophyta</taxon>
        <taxon>Magnoliopsida</taxon>
        <taxon>eudicotyledons</taxon>
        <taxon>Gunneridae</taxon>
        <taxon>Pentapetalae</taxon>
        <taxon>rosids</taxon>
        <taxon>fabids</taxon>
        <taxon>Fabales</taxon>
        <taxon>Fabaceae</taxon>
        <taxon>Papilionoideae</taxon>
        <taxon>50 kb inversion clade</taxon>
        <taxon>NPAAA clade</taxon>
        <taxon>indigoferoid/millettioid clade</taxon>
        <taxon>Phaseoleae</taxon>
        <taxon>Clitoria</taxon>
    </lineage>
</organism>
<comment type="caution">
    <text evidence="3">The sequence shown here is derived from an EMBL/GenBank/DDBJ whole genome shotgun (WGS) entry which is preliminary data.</text>
</comment>
<dbReference type="InterPro" id="IPR050511">
    <property type="entry name" value="AMPK_gamma/SDS23_families"/>
</dbReference>
<dbReference type="Proteomes" id="UP001359559">
    <property type="component" value="Unassembled WGS sequence"/>
</dbReference>
<proteinExistence type="predicted"/>
<evidence type="ECO:0000313" key="3">
    <source>
        <dbReference type="EMBL" id="KAK7302759.1"/>
    </source>
</evidence>
<name>A0AAN9JR25_CLITE</name>
<dbReference type="PANTHER" id="PTHR13780">
    <property type="entry name" value="AMP-ACTIVATED PROTEIN KINASE, GAMMA REGULATORY SUBUNIT"/>
    <property type="match status" value="1"/>
</dbReference>
<gene>
    <name evidence="3" type="ORF">RJT34_13655</name>
</gene>
<keyword evidence="4" id="KW-1185">Reference proteome</keyword>
<keyword evidence="1" id="KW-0677">Repeat</keyword>
<dbReference type="EMBL" id="JAYKXN010000003">
    <property type="protein sequence ID" value="KAK7302759.1"/>
    <property type="molecule type" value="Genomic_DNA"/>
</dbReference>
<evidence type="ECO:0000256" key="1">
    <source>
        <dbReference type="ARBA" id="ARBA00022737"/>
    </source>
</evidence>
<evidence type="ECO:0000256" key="2">
    <source>
        <dbReference type="ARBA" id="ARBA00023122"/>
    </source>
</evidence>
<keyword evidence="2" id="KW-0129">CBS domain</keyword>
<sequence length="399" mass="43733">MAAARLSGHEISDLCLGKPPLRSLSITDTVADALAVLRKSGEPYVSVWSCHHSFIRNKNHSNSKKDDKNCVCIGKVCMLHIICFLSQPNNLSSPSSALQSPISALISDHCPLVRHLRPNASLLEAIDVMYEGVQNLVIPIKNQNSSRKSYMLECLDSNKVVHNNSISYCWLTQEDVFRYLLNSIGVFSPTPSDPINTLGVIDTQNLLAISYDDPASSVLDLLHLSLSHQSSVAIVDSQAKLIGEISPFVLNSCDETVVPAIATLSVGDLLTYIDCGGPPEDLLQVVKDRVEEQNLGAALELLGDETRLTSWSSFSSSGSSDEDLCSGKNWRLGGYSGRVGRRSEAIVCYPWSSLVAVMIQALSHRVSYVWVVEEDWTLNGIVTFEGMLKVFREQMKAMC</sequence>
<reference evidence="3 4" key="1">
    <citation type="submission" date="2024-01" db="EMBL/GenBank/DDBJ databases">
        <title>The genomes of 5 underutilized Papilionoideae crops provide insights into root nodulation and disease resistance.</title>
        <authorList>
            <person name="Yuan L."/>
        </authorList>
    </citation>
    <scope>NUCLEOTIDE SEQUENCE [LARGE SCALE GENOMIC DNA]</scope>
    <source>
        <strain evidence="3">LY-2023</strain>
        <tissue evidence="3">Leaf</tissue>
    </source>
</reference>